<reference evidence="4" key="1">
    <citation type="submission" date="2015-03" db="EMBL/GenBank/DDBJ databases">
        <authorList>
            <consortium name="Pathogen Informatics"/>
            <person name="Murphy D."/>
        </authorList>
    </citation>
    <scope>NUCLEOTIDE SEQUENCE [LARGE SCALE GENOMIC DNA]</scope>
    <source>
        <strain evidence="4">IP6945</strain>
    </source>
</reference>
<keyword evidence="2" id="KW-0732">Signal</keyword>
<evidence type="ECO:0000256" key="1">
    <source>
        <dbReference type="SAM" id="MobiDB-lite"/>
    </source>
</evidence>
<dbReference type="Proteomes" id="UP000041882">
    <property type="component" value="Unassembled WGS sequence"/>
</dbReference>
<keyword evidence="4" id="KW-1185">Reference proteome</keyword>
<feature type="signal peptide" evidence="2">
    <location>
        <begin position="1"/>
        <end position="23"/>
    </location>
</feature>
<feature type="compositionally biased region" description="Basic and acidic residues" evidence="1">
    <location>
        <begin position="55"/>
        <end position="84"/>
    </location>
</feature>
<proteinExistence type="predicted"/>
<dbReference type="AlphaFoldDB" id="A0A0T9P6G1"/>
<gene>
    <name evidence="3" type="ORF">ERS008472_01556</name>
</gene>
<name>A0A0T9P6G1_9GAMM</name>
<dbReference type="EMBL" id="CQAW01000005">
    <property type="protein sequence ID" value="CNH48216.1"/>
    <property type="molecule type" value="Genomic_DNA"/>
</dbReference>
<accession>A0A0T9P6G1</accession>
<organism evidence="3 4">
    <name type="scientific">Yersinia thracica</name>
    <dbReference type="NCBI Taxonomy" id="2890319"/>
    <lineage>
        <taxon>Bacteria</taxon>
        <taxon>Pseudomonadati</taxon>
        <taxon>Pseudomonadota</taxon>
        <taxon>Gammaproteobacteria</taxon>
        <taxon>Enterobacterales</taxon>
        <taxon>Yersiniaceae</taxon>
        <taxon>Yersinia</taxon>
    </lineage>
</organism>
<protein>
    <submittedName>
        <fullName evidence="3">Uncharacterized protein</fullName>
    </submittedName>
</protein>
<evidence type="ECO:0000256" key="2">
    <source>
        <dbReference type="SAM" id="SignalP"/>
    </source>
</evidence>
<evidence type="ECO:0000313" key="3">
    <source>
        <dbReference type="EMBL" id="CNH48216.1"/>
    </source>
</evidence>
<feature type="chain" id="PRO_5006694373" evidence="2">
    <location>
        <begin position="24"/>
        <end position="121"/>
    </location>
</feature>
<evidence type="ECO:0000313" key="4">
    <source>
        <dbReference type="Proteomes" id="UP000041882"/>
    </source>
</evidence>
<feature type="region of interest" description="Disordered" evidence="1">
    <location>
        <begin position="55"/>
        <end position="103"/>
    </location>
</feature>
<sequence length="121" mass="13879">MMKRNFVPLSFICVIALSTPFRAGADFSYHAELPKDSQVSTDYLEKRKALRGAAHDAESWQRQLDEEKARMDADVARNEKEKQMKCQQQEHQPRPRVDNARNSYLAPDPCAARIGIDIPVY</sequence>